<keyword evidence="6 9" id="KW-0418">Kinase</keyword>
<evidence type="ECO:0000256" key="2">
    <source>
        <dbReference type="ARBA" id="ARBA00008420"/>
    </source>
</evidence>
<dbReference type="InterPro" id="IPR031322">
    <property type="entry name" value="Shikimate/glucono_kinase"/>
</dbReference>
<dbReference type="Proteomes" id="UP001529369">
    <property type="component" value="Unassembled WGS sequence"/>
</dbReference>
<dbReference type="Gene3D" id="3.40.50.300">
    <property type="entry name" value="P-loop containing nucleotide triphosphate hydrolases"/>
    <property type="match status" value="1"/>
</dbReference>
<evidence type="ECO:0000256" key="1">
    <source>
        <dbReference type="ARBA" id="ARBA00004761"/>
    </source>
</evidence>
<dbReference type="EC" id="2.7.1.12" evidence="3 9"/>
<accession>A0ABT8A445</accession>
<evidence type="ECO:0000256" key="6">
    <source>
        <dbReference type="ARBA" id="ARBA00022777"/>
    </source>
</evidence>
<dbReference type="SUPFAM" id="SSF52540">
    <property type="entry name" value="P-loop containing nucleoside triphosphate hydrolases"/>
    <property type="match status" value="1"/>
</dbReference>
<evidence type="ECO:0000256" key="4">
    <source>
        <dbReference type="ARBA" id="ARBA00022679"/>
    </source>
</evidence>
<dbReference type="EMBL" id="JAUFPN010000107">
    <property type="protein sequence ID" value="MDN3564557.1"/>
    <property type="molecule type" value="Genomic_DNA"/>
</dbReference>
<evidence type="ECO:0000313" key="10">
    <source>
        <dbReference type="EMBL" id="MDN3564557.1"/>
    </source>
</evidence>
<dbReference type="CDD" id="cd02021">
    <property type="entry name" value="GntK"/>
    <property type="match status" value="1"/>
</dbReference>
<keyword evidence="7 9" id="KW-0067">ATP-binding</keyword>
<dbReference type="RefSeq" id="WP_290316357.1">
    <property type="nucleotide sequence ID" value="NZ_JAUFPN010000107.1"/>
</dbReference>
<evidence type="ECO:0000256" key="7">
    <source>
        <dbReference type="ARBA" id="ARBA00022840"/>
    </source>
</evidence>
<keyword evidence="4 9" id="KW-0808">Transferase</keyword>
<organism evidence="10 11">
    <name type="scientific">Paeniroseomonas aquatica</name>
    <dbReference type="NCBI Taxonomy" id="373043"/>
    <lineage>
        <taxon>Bacteria</taxon>
        <taxon>Pseudomonadati</taxon>
        <taxon>Pseudomonadota</taxon>
        <taxon>Alphaproteobacteria</taxon>
        <taxon>Acetobacterales</taxon>
        <taxon>Acetobacteraceae</taxon>
        <taxon>Paeniroseomonas</taxon>
    </lineage>
</organism>
<comment type="catalytic activity">
    <reaction evidence="8 9">
        <text>D-gluconate + ATP = 6-phospho-D-gluconate + ADP + H(+)</text>
        <dbReference type="Rhea" id="RHEA:19433"/>
        <dbReference type="ChEBI" id="CHEBI:15378"/>
        <dbReference type="ChEBI" id="CHEBI:18391"/>
        <dbReference type="ChEBI" id="CHEBI:30616"/>
        <dbReference type="ChEBI" id="CHEBI:58759"/>
        <dbReference type="ChEBI" id="CHEBI:456216"/>
        <dbReference type="EC" id="2.7.1.12"/>
    </reaction>
</comment>
<evidence type="ECO:0000313" key="11">
    <source>
        <dbReference type="Proteomes" id="UP001529369"/>
    </source>
</evidence>
<dbReference type="InterPro" id="IPR027417">
    <property type="entry name" value="P-loop_NTPase"/>
</dbReference>
<gene>
    <name evidence="10" type="ORF">QWZ14_09295</name>
</gene>
<evidence type="ECO:0000256" key="3">
    <source>
        <dbReference type="ARBA" id="ARBA00012054"/>
    </source>
</evidence>
<keyword evidence="5 9" id="KW-0547">Nucleotide-binding</keyword>
<dbReference type="PANTHER" id="PTHR43442:SF3">
    <property type="entry name" value="GLUCONOKINASE-RELATED"/>
    <property type="match status" value="1"/>
</dbReference>
<dbReference type="NCBIfam" id="TIGR01313">
    <property type="entry name" value="therm_gnt_kin"/>
    <property type="match status" value="1"/>
</dbReference>
<protein>
    <recommendedName>
        <fullName evidence="3 9">Gluconokinase</fullName>
        <ecNumber evidence="3 9">2.7.1.12</ecNumber>
    </recommendedName>
</protein>
<evidence type="ECO:0000256" key="9">
    <source>
        <dbReference type="RuleBase" id="RU363066"/>
    </source>
</evidence>
<comment type="caution">
    <text evidence="10">The sequence shown here is derived from an EMBL/GenBank/DDBJ whole genome shotgun (WGS) entry which is preliminary data.</text>
</comment>
<dbReference type="PANTHER" id="PTHR43442">
    <property type="entry name" value="GLUCONOKINASE-RELATED"/>
    <property type="match status" value="1"/>
</dbReference>
<sequence>MSHLVLVMGVSGAGKSTIGTLLAARLGVPFADADDFHPAANVAKMSAGQPLTDEDRWPWLEAIGAWMDRQAAGGIVTCSALKRGYRDRLRAGRPRVRLLHLAGDASLIGARQAARPDHFMPPSLMASQFATLEPPGPEERAIILSVAPRPEVIVAAALAALARG</sequence>
<reference evidence="11" key="1">
    <citation type="journal article" date="2019" name="Int. J. Syst. Evol. Microbiol.">
        <title>The Global Catalogue of Microorganisms (GCM) 10K type strain sequencing project: providing services to taxonomists for standard genome sequencing and annotation.</title>
        <authorList>
            <consortium name="The Broad Institute Genomics Platform"/>
            <consortium name="The Broad Institute Genome Sequencing Center for Infectious Disease"/>
            <person name="Wu L."/>
            <person name="Ma J."/>
        </authorList>
    </citation>
    <scope>NUCLEOTIDE SEQUENCE [LARGE SCALE GENOMIC DNA]</scope>
    <source>
        <strain evidence="11">CECT 7131</strain>
    </source>
</reference>
<name>A0ABT8A445_9PROT</name>
<dbReference type="InterPro" id="IPR006001">
    <property type="entry name" value="Therm_gnt_kin"/>
</dbReference>
<dbReference type="GO" id="GO:0046316">
    <property type="term" value="F:gluconokinase activity"/>
    <property type="evidence" value="ECO:0007669"/>
    <property type="project" value="UniProtKB-EC"/>
</dbReference>
<dbReference type="Pfam" id="PF01202">
    <property type="entry name" value="SKI"/>
    <property type="match status" value="1"/>
</dbReference>
<comment type="pathway">
    <text evidence="1">Carbohydrate acid metabolism.</text>
</comment>
<keyword evidence="11" id="KW-1185">Reference proteome</keyword>
<evidence type="ECO:0000256" key="5">
    <source>
        <dbReference type="ARBA" id="ARBA00022741"/>
    </source>
</evidence>
<proteinExistence type="inferred from homology"/>
<comment type="similarity">
    <text evidence="2 9">Belongs to the gluconokinase GntK/GntV family.</text>
</comment>
<evidence type="ECO:0000256" key="8">
    <source>
        <dbReference type="ARBA" id="ARBA00048090"/>
    </source>
</evidence>